<feature type="non-terminal residue" evidence="1">
    <location>
        <position position="24"/>
    </location>
</feature>
<proteinExistence type="predicted"/>
<dbReference type="AlphaFoldDB" id="A0A383BQM0"/>
<evidence type="ECO:0000313" key="1">
    <source>
        <dbReference type="EMBL" id="SVE22204.1"/>
    </source>
</evidence>
<gene>
    <name evidence="1" type="ORF">METZ01_LOCUS475058</name>
</gene>
<organism evidence="1">
    <name type="scientific">marine metagenome</name>
    <dbReference type="NCBI Taxonomy" id="408172"/>
    <lineage>
        <taxon>unclassified sequences</taxon>
        <taxon>metagenomes</taxon>
        <taxon>ecological metagenomes</taxon>
    </lineage>
</organism>
<sequence length="24" mass="2719">MTYFKKATPLKTNLNHGQPGLCQQ</sequence>
<protein>
    <submittedName>
        <fullName evidence="1">Uncharacterized protein</fullName>
    </submittedName>
</protein>
<dbReference type="EMBL" id="UINC01202413">
    <property type="protein sequence ID" value="SVE22204.1"/>
    <property type="molecule type" value="Genomic_DNA"/>
</dbReference>
<accession>A0A383BQM0</accession>
<reference evidence="1" key="1">
    <citation type="submission" date="2018-05" db="EMBL/GenBank/DDBJ databases">
        <authorList>
            <person name="Lanie J.A."/>
            <person name="Ng W.-L."/>
            <person name="Kazmierczak K.M."/>
            <person name="Andrzejewski T.M."/>
            <person name="Davidsen T.M."/>
            <person name="Wayne K.J."/>
            <person name="Tettelin H."/>
            <person name="Glass J.I."/>
            <person name="Rusch D."/>
            <person name="Podicherti R."/>
            <person name="Tsui H.-C.T."/>
            <person name="Winkler M.E."/>
        </authorList>
    </citation>
    <scope>NUCLEOTIDE SEQUENCE</scope>
</reference>
<name>A0A383BQM0_9ZZZZ</name>